<keyword evidence="10 11" id="KW-0511">Multifunctional enzyme</keyword>
<accession>A0ABM9N997</accession>
<dbReference type="HAMAP" id="MF_01576">
    <property type="entry name" value="THF_DHG_CYH"/>
    <property type="match status" value="1"/>
</dbReference>
<evidence type="ECO:0000259" key="13">
    <source>
        <dbReference type="Pfam" id="PF02882"/>
    </source>
</evidence>
<feature type="domain" description="Tetrahydrofolate dehydrogenase/cyclohydrolase catalytic" evidence="12">
    <location>
        <begin position="5"/>
        <end position="120"/>
    </location>
</feature>
<dbReference type="GO" id="GO:0004488">
    <property type="term" value="F:methylenetetrahydrofolate dehydrogenase (NADP+) activity"/>
    <property type="evidence" value="ECO:0007669"/>
    <property type="project" value="UniProtKB-EC"/>
</dbReference>
<organism evidence="14 15">
    <name type="scientific">Candidatus Xenohaliotis californiensis</name>
    <dbReference type="NCBI Taxonomy" id="84677"/>
    <lineage>
        <taxon>Bacteria</taxon>
        <taxon>Pseudomonadati</taxon>
        <taxon>Pseudomonadota</taxon>
        <taxon>Alphaproteobacteria</taxon>
        <taxon>Rickettsiales</taxon>
        <taxon>Anaplasmataceae</taxon>
        <taxon>Candidatus Xenohaliotis</taxon>
    </lineage>
</organism>
<dbReference type="PANTHER" id="PTHR48099">
    <property type="entry name" value="C-1-TETRAHYDROFOLATE SYNTHASE, CYTOPLASMIC-RELATED"/>
    <property type="match status" value="1"/>
</dbReference>
<evidence type="ECO:0000313" key="15">
    <source>
        <dbReference type="Proteomes" id="UP001314181"/>
    </source>
</evidence>
<feature type="binding site" evidence="11">
    <location>
        <begin position="167"/>
        <end position="169"/>
    </location>
    <ligand>
        <name>NADP(+)</name>
        <dbReference type="ChEBI" id="CHEBI:58349"/>
    </ligand>
</feature>
<dbReference type="SUPFAM" id="SSF53223">
    <property type="entry name" value="Aminoacid dehydrogenase-like, N-terminal domain"/>
    <property type="match status" value="1"/>
</dbReference>
<keyword evidence="5 11" id="KW-0378">Hydrolase</keyword>
<reference evidence="14 15" key="1">
    <citation type="submission" date="2024-01" db="EMBL/GenBank/DDBJ databases">
        <authorList>
            <person name="Kunselman E."/>
        </authorList>
    </citation>
    <scope>NUCLEOTIDE SEQUENCE [LARGE SCALE GENOMIC DNA]</scope>
    <source>
        <strain evidence="14">2 abalone samples</strain>
    </source>
</reference>
<dbReference type="PANTHER" id="PTHR48099:SF5">
    <property type="entry name" value="C-1-TETRAHYDROFOLATE SYNTHASE, CYTOPLASMIC"/>
    <property type="match status" value="1"/>
</dbReference>
<comment type="subunit">
    <text evidence="11">Homodimer.</text>
</comment>
<keyword evidence="7 11" id="KW-0560">Oxidoreductase</keyword>
<evidence type="ECO:0000259" key="12">
    <source>
        <dbReference type="Pfam" id="PF00763"/>
    </source>
</evidence>
<evidence type="ECO:0000256" key="2">
    <source>
        <dbReference type="ARBA" id="ARBA00022563"/>
    </source>
</evidence>
<keyword evidence="8 11" id="KW-0368">Histidine biosynthesis</keyword>
<comment type="caution">
    <text evidence="11">Lacks conserved residue(s) required for the propagation of feature annotation.</text>
</comment>
<dbReference type="Gene3D" id="3.40.50.720">
    <property type="entry name" value="NAD(P)-binding Rossmann-like Domain"/>
    <property type="match status" value="1"/>
</dbReference>
<dbReference type="PROSITE" id="PS00767">
    <property type="entry name" value="THF_DHG_CYH_2"/>
    <property type="match status" value="1"/>
</dbReference>
<dbReference type="InterPro" id="IPR020867">
    <property type="entry name" value="THF_DH/CycHdrlase_CS"/>
</dbReference>
<keyword evidence="3 11" id="KW-0028">Amino-acid biosynthesis</keyword>
<dbReference type="GO" id="GO:0004477">
    <property type="term" value="F:methenyltetrahydrofolate cyclohydrolase activity"/>
    <property type="evidence" value="ECO:0007669"/>
    <property type="project" value="UniProtKB-EC"/>
</dbReference>
<evidence type="ECO:0000313" key="14">
    <source>
        <dbReference type="EMBL" id="CAK8163502.1"/>
    </source>
</evidence>
<dbReference type="Gene3D" id="3.40.50.10860">
    <property type="entry name" value="Leucine Dehydrogenase, chain A, domain 1"/>
    <property type="match status" value="1"/>
</dbReference>
<dbReference type="Proteomes" id="UP001314181">
    <property type="component" value="Unassembled WGS sequence"/>
</dbReference>
<dbReference type="Pfam" id="PF00763">
    <property type="entry name" value="THF_DHG_CYH"/>
    <property type="match status" value="1"/>
</dbReference>
<evidence type="ECO:0000256" key="11">
    <source>
        <dbReference type="HAMAP-Rule" id="MF_01576"/>
    </source>
</evidence>
<gene>
    <name evidence="11 14" type="primary">folD</name>
    <name evidence="14" type="ORF">CAXC1_70026</name>
</gene>
<dbReference type="InterPro" id="IPR046346">
    <property type="entry name" value="Aminoacid_DH-like_N_sf"/>
</dbReference>
<keyword evidence="6 11" id="KW-0521">NADP</keyword>
<proteinExistence type="inferred from homology"/>
<feature type="domain" description="Tetrahydrofolate dehydrogenase/cyclohydrolase NAD(P)-binding" evidence="13">
    <location>
        <begin position="141"/>
        <end position="285"/>
    </location>
</feature>
<comment type="caution">
    <text evidence="14">The sequence shown here is derived from an EMBL/GenBank/DDBJ whole genome shotgun (WGS) entry which is preliminary data.</text>
</comment>
<dbReference type="InterPro" id="IPR020631">
    <property type="entry name" value="THF_DH/CycHdrlase_NAD-bd_dom"/>
</dbReference>
<comment type="similarity">
    <text evidence="11">Belongs to the tetrahydrofolate dehydrogenase/cyclohydrolase family.</text>
</comment>
<comment type="pathway">
    <text evidence="1 11">One-carbon metabolism; tetrahydrofolate interconversion.</text>
</comment>
<dbReference type="EC" id="1.5.1.5" evidence="11"/>
<dbReference type="InterPro" id="IPR000672">
    <property type="entry name" value="THF_DH/CycHdrlase"/>
</dbReference>
<comment type="catalytic activity">
    <reaction evidence="11">
        <text>(6R)-5,10-methylene-5,6,7,8-tetrahydrofolate + NADP(+) = (6R)-5,10-methenyltetrahydrofolate + NADPH</text>
        <dbReference type="Rhea" id="RHEA:22812"/>
        <dbReference type="ChEBI" id="CHEBI:15636"/>
        <dbReference type="ChEBI" id="CHEBI:57455"/>
        <dbReference type="ChEBI" id="CHEBI:57783"/>
        <dbReference type="ChEBI" id="CHEBI:58349"/>
        <dbReference type="EC" id="1.5.1.5"/>
    </reaction>
</comment>
<dbReference type="PRINTS" id="PR00085">
    <property type="entry name" value="THFDHDRGNASE"/>
</dbReference>
<evidence type="ECO:0000256" key="4">
    <source>
        <dbReference type="ARBA" id="ARBA00022755"/>
    </source>
</evidence>
<comment type="catalytic activity">
    <reaction evidence="11">
        <text>(6R)-5,10-methenyltetrahydrofolate + H2O = (6R)-10-formyltetrahydrofolate + H(+)</text>
        <dbReference type="Rhea" id="RHEA:23700"/>
        <dbReference type="ChEBI" id="CHEBI:15377"/>
        <dbReference type="ChEBI" id="CHEBI:15378"/>
        <dbReference type="ChEBI" id="CHEBI:57455"/>
        <dbReference type="ChEBI" id="CHEBI:195366"/>
        <dbReference type="EC" id="3.5.4.9"/>
    </reaction>
</comment>
<evidence type="ECO:0000256" key="7">
    <source>
        <dbReference type="ARBA" id="ARBA00023002"/>
    </source>
</evidence>
<evidence type="ECO:0000256" key="3">
    <source>
        <dbReference type="ARBA" id="ARBA00022605"/>
    </source>
</evidence>
<keyword evidence="9 11" id="KW-0486">Methionine biosynthesis</keyword>
<keyword evidence="15" id="KW-1185">Reference proteome</keyword>
<dbReference type="EC" id="3.5.4.9" evidence="11"/>
<evidence type="ECO:0000256" key="5">
    <source>
        <dbReference type="ARBA" id="ARBA00022801"/>
    </source>
</evidence>
<dbReference type="InterPro" id="IPR036291">
    <property type="entry name" value="NAD(P)-bd_dom_sf"/>
</dbReference>
<name>A0ABM9N997_9RICK</name>
<dbReference type="PROSITE" id="PS00766">
    <property type="entry name" value="THF_DHG_CYH_1"/>
    <property type="match status" value="1"/>
</dbReference>
<dbReference type="EMBL" id="CAWVOK010000033">
    <property type="protein sequence ID" value="CAK8163502.1"/>
    <property type="molecule type" value="Genomic_DNA"/>
</dbReference>
<evidence type="ECO:0000256" key="10">
    <source>
        <dbReference type="ARBA" id="ARBA00023268"/>
    </source>
</evidence>
<keyword evidence="4 11" id="KW-0658">Purine biosynthesis</keyword>
<evidence type="ECO:0000256" key="1">
    <source>
        <dbReference type="ARBA" id="ARBA00004777"/>
    </source>
</evidence>
<dbReference type="RefSeq" id="WP_338364758.1">
    <property type="nucleotide sequence ID" value="NZ_CAWVOK010000033.1"/>
</dbReference>
<keyword evidence="2 11" id="KW-0554">One-carbon metabolism</keyword>
<dbReference type="SUPFAM" id="SSF51735">
    <property type="entry name" value="NAD(P)-binding Rossmann-fold domains"/>
    <property type="match status" value="1"/>
</dbReference>
<protein>
    <recommendedName>
        <fullName evidence="11">Bifunctional protein FolD</fullName>
    </recommendedName>
    <domain>
        <recommendedName>
            <fullName evidence="11">Methylenetetrahydrofolate dehydrogenase</fullName>
            <ecNumber evidence="11">1.5.1.5</ecNumber>
        </recommendedName>
    </domain>
    <domain>
        <recommendedName>
            <fullName evidence="11">Methenyltetrahydrofolate cyclohydrolase</fullName>
            <ecNumber evidence="11">3.5.4.9</ecNumber>
        </recommendedName>
    </domain>
</protein>
<dbReference type="CDD" id="cd01080">
    <property type="entry name" value="NAD_bind_m-THF_DH_Cyclohyd"/>
    <property type="match status" value="1"/>
</dbReference>
<feature type="binding site" evidence="11">
    <location>
        <position position="233"/>
    </location>
    <ligand>
        <name>NADP(+)</name>
        <dbReference type="ChEBI" id="CHEBI:58349"/>
    </ligand>
</feature>
<evidence type="ECO:0000256" key="6">
    <source>
        <dbReference type="ARBA" id="ARBA00022857"/>
    </source>
</evidence>
<evidence type="ECO:0000256" key="9">
    <source>
        <dbReference type="ARBA" id="ARBA00023167"/>
    </source>
</evidence>
<dbReference type="Pfam" id="PF02882">
    <property type="entry name" value="THF_DHG_CYH_C"/>
    <property type="match status" value="1"/>
</dbReference>
<dbReference type="InterPro" id="IPR020630">
    <property type="entry name" value="THF_DH/CycHdrlase_cat_dom"/>
</dbReference>
<evidence type="ECO:0000256" key="8">
    <source>
        <dbReference type="ARBA" id="ARBA00023102"/>
    </source>
</evidence>
<sequence>MVYIIDGKEIANKICTYLQDRVTVMYAKYREVPCLAVVIIGDDDASLIYVANKKKRAESLGMRSMVYKFPSNVLEDEVLQTINRLNNDNNIHGILLQLPLPVYINKNNLIDLIHPNKDVDGLGVHNSGLLFSNRVNEALIPCTPHGCMILIELVTKKLSGKKVVVIGKSNIVGNPLAQLLLQTQCTVTVAHSMTYNLQSECRDADIVISATGCPGLIKSSYVKKGAIVIDVGISRRNVAGKSVITGDVDFADVSQVASAITPVPGGVGPMTIACLMFNTIVATTRKLRIGNNFVEIDAALN</sequence>
<comment type="function">
    <text evidence="11">Catalyzes the oxidation of 5,10-methylenetetrahydrofolate to 5,10-methenyltetrahydrofolate and then the hydrolysis of 5,10-methenyltetrahydrofolate to 10-formyltetrahydrofolate.</text>
</comment>